<dbReference type="eggNOG" id="ENOG5033J8T">
    <property type="taxonomic scope" value="Bacteria"/>
</dbReference>
<organism evidence="2 3">
    <name type="scientific">Rhodospirillum rubrum (strain ATCC 11170 / ATH 1.1.1 / DSM 467 / LMG 4362 / NCIMB 8255 / S1)</name>
    <dbReference type="NCBI Taxonomy" id="269796"/>
    <lineage>
        <taxon>Bacteria</taxon>
        <taxon>Pseudomonadati</taxon>
        <taxon>Pseudomonadota</taxon>
        <taxon>Alphaproteobacteria</taxon>
        <taxon>Rhodospirillales</taxon>
        <taxon>Rhodospirillaceae</taxon>
        <taxon>Rhodospirillum</taxon>
    </lineage>
</organism>
<dbReference type="EMBL" id="CP000230">
    <property type="protein sequence ID" value="ABC24468.1"/>
    <property type="molecule type" value="Genomic_DNA"/>
</dbReference>
<keyword evidence="1" id="KW-0812">Transmembrane</keyword>
<dbReference type="AlphaFoldDB" id="Q2RN27"/>
<dbReference type="PATRIC" id="fig|269796.9.peg.3797"/>
<keyword evidence="3" id="KW-1185">Reference proteome</keyword>
<evidence type="ECO:0000313" key="3">
    <source>
        <dbReference type="Proteomes" id="UP000001929"/>
    </source>
</evidence>
<keyword evidence="1" id="KW-1133">Transmembrane helix</keyword>
<evidence type="ECO:0000256" key="1">
    <source>
        <dbReference type="SAM" id="Phobius"/>
    </source>
</evidence>
<dbReference type="STRING" id="269796.Rru_A3674"/>
<name>Q2RN27_RHORT</name>
<dbReference type="EnsemblBacteria" id="ABC24468">
    <property type="protein sequence ID" value="ABC24468"/>
    <property type="gene ID" value="Rru_A3674"/>
</dbReference>
<sequence length="53" mass="5568">MIPDTLHGALLLSLIDFVLSIAIISAIGILLALFPLLNKLGAADEAKMREGGH</sequence>
<protein>
    <submittedName>
        <fullName evidence="2">Uncharacterized protein</fullName>
    </submittedName>
</protein>
<gene>
    <name evidence="2" type="ordered locus">Rru_A3674</name>
</gene>
<feature type="transmembrane region" description="Helical" evidence="1">
    <location>
        <begin position="12"/>
        <end position="37"/>
    </location>
</feature>
<dbReference type="RefSeq" id="WP_011391421.1">
    <property type="nucleotide sequence ID" value="NC_007643.1"/>
</dbReference>
<accession>Q2RN27</accession>
<proteinExistence type="predicted"/>
<evidence type="ECO:0000313" key="2">
    <source>
        <dbReference type="EMBL" id="ABC24468.1"/>
    </source>
</evidence>
<dbReference type="Proteomes" id="UP000001929">
    <property type="component" value="Chromosome"/>
</dbReference>
<dbReference type="KEGG" id="rru:Rru_A3674"/>
<keyword evidence="1" id="KW-0472">Membrane</keyword>
<reference evidence="2 3" key="1">
    <citation type="journal article" date="2011" name="Stand. Genomic Sci.">
        <title>Complete genome sequence of Rhodospirillum rubrum type strain (S1).</title>
        <authorList>
            <person name="Munk A.C."/>
            <person name="Copeland A."/>
            <person name="Lucas S."/>
            <person name="Lapidus A."/>
            <person name="Del Rio T.G."/>
            <person name="Barry K."/>
            <person name="Detter J.C."/>
            <person name="Hammon N."/>
            <person name="Israni S."/>
            <person name="Pitluck S."/>
            <person name="Brettin T."/>
            <person name="Bruce D."/>
            <person name="Han C."/>
            <person name="Tapia R."/>
            <person name="Gilna P."/>
            <person name="Schmutz J."/>
            <person name="Larimer F."/>
            <person name="Land M."/>
            <person name="Kyrpides N.C."/>
            <person name="Mavromatis K."/>
            <person name="Richardson P."/>
            <person name="Rohde M."/>
            <person name="Goker M."/>
            <person name="Klenk H.P."/>
            <person name="Zhang Y."/>
            <person name="Roberts G.P."/>
            <person name="Reslewic S."/>
            <person name="Schwartz D.C."/>
        </authorList>
    </citation>
    <scope>NUCLEOTIDE SEQUENCE [LARGE SCALE GENOMIC DNA]</scope>
    <source>
        <strain evidence="3">ATCC 11170 / ATH 1.1.1 / DSM 467 / LMG 4362 / NCIMB 8255 / S1</strain>
    </source>
</reference>
<dbReference type="HOGENOM" id="CLU_213933_0_0_5"/>